<reference evidence="2" key="1">
    <citation type="submission" date="2023-03" db="EMBL/GenBank/DDBJ databases">
        <authorList>
            <person name="Steffen K."/>
            <person name="Cardenas P."/>
        </authorList>
    </citation>
    <scope>NUCLEOTIDE SEQUENCE</scope>
</reference>
<comment type="caution">
    <text evidence="2">The sequence shown here is derived from an EMBL/GenBank/DDBJ whole genome shotgun (WGS) entry which is preliminary data.</text>
</comment>
<proteinExistence type="predicted"/>
<evidence type="ECO:0000256" key="1">
    <source>
        <dbReference type="SAM" id="MobiDB-lite"/>
    </source>
</evidence>
<keyword evidence="3" id="KW-1185">Reference proteome</keyword>
<gene>
    <name evidence="2" type="ORF">GBAR_LOCUS3970</name>
</gene>
<dbReference type="EMBL" id="CASHTH010000568">
    <property type="protein sequence ID" value="CAI8004658.1"/>
    <property type="molecule type" value="Genomic_DNA"/>
</dbReference>
<dbReference type="AlphaFoldDB" id="A0AA35R551"/>
<evidence type="ECO:0000313" key="2">
    <source>
        <dbReference type="EMBL" id="CAI8004658.1"/>
    </source>
</evidence>
<feature type="region of interest" description="Disordered" evidence="1">
    <location>
        <begin position="13"/>
        <end position="53"/>
    </location>
</feature>
<dbReference type="SUPFAM" id="SSF50965">
    <property type="entry name" value="Galactose oxidase, central domain"/>
    <property type="match status" value="1"/>
</dbReference>
<dbReference type="Gene3D" id="2.120.10.80">
    <property type="entry name" value="Kelch-type beta propeller"/>
    <property type="match status" value="1"/>
</dbReference>
<accession>A0AA35R551</accession>
<dbReference type="Proteomes" id="UP001174909">
    <property type="component" value="Unassembled WGS sequence"/>
</dbReference>
<dbReference type="InterPro" id="IPR015915">
    <property type="entry name" value="Kelch-typ_b-propeller"/>
</dbReference>
<feature type="non-terminal residue" evidence="2">
    <location>
        <position position="1"/>
    </location>
</feature>
<evidence type="ECO:0000313" key="3">
    <source>
        <dbReference type="Proteomes" id="UP001174909"/>
    </source>
</evidence>
<organism evidence="2 3">
    <name type="scientific">Geodia barretti</name>
    <name type="common">Barrett's horny sponge</name>
    <dbReference type="NCBI Taxonomy" id="519541"/>
    <lineage>
        <taxon>Eukaryota</taxon>
        <taxon>Metazoa</taxon>
        <taxon>Porifera</taxon>
        <taxon>Demospongiae</taxon>
        <taxon>Heteroscleromorpha</taxon>
        <taxon>Tetractinellida</taxon>
        <taxon>Astrophorina</taxon>
        <taxon>Geodiidae</taxon>
        <taxon>Geodia</taxon>
    </lineage>
</organism>
<protein>
    <submittedName>
        <fullName evidence="2">Uncharacterized protein</fullName>
    </submittedName>
</protein>
<sequence length="218" mass="24031">MPTVVPHPHLMTFGRKPPFTPGYQPENYPGPVLPPTQTELDYRSSPPATDPFPKCDTSLPYKDVVYLQAQESSEKTSTTHPSKKLTVKCQYKGRAPANMLRGSATSDDQFVYCVLANSTSVYRYELSARKFEELASCPYRNAGLAIINGELTAVGGMDGTNRINKLFTLRQGEWVTEYPPMNIARSMASVVATPNGDCLFVIGGSARYSVTPVELFHL</sequence>
<name>A0AA35R551_GEOBA</name>
<dbReference type="InterPro" id="IPR011043">
    <property type="entry name" value="Gal_Oxase/kelch_b-propeller"/>
</dbReference>